<dbReference type="OrthoDB" id="336185at2759"/>
<reference evidence="1 2" key="1">
    <citation type="journal article" date="2012" name="Nucleic Acids Res.">
        <title>Sequencing of the smallest Apicomplexan genome from the human pathogen Babesia microti.</title>
        <authorList>
            <person name="Cornillot E."/>
            <person name="Hadj-Kaddour K."/>
            <person name="Dassouli A."/>
            <person name="Noel B."/>
            <person name="Ranwez V."/>
            <person name="Vacherie B."/>
            <person name="Augagneur Y."/>
            <person name="Bres V."/>
            <person name="Duclos A."/>
            <person name="Randazzo S."/>
            <person name="Carcy B."/>
            <person name="Debierre-Grockiego F."/>
            <person name="Delbecq S."/>
            <person name="Moubri-Menage K."/>
            <person name="Shams-Eldin H."/>
            <person name="Usmani-Brown S."/>
            <person name="Bringaud F."/>
            <person name="Wincker P."/>
            <person name="Vivares C.P."/>
            <person name="Schwarz R.T."/>
            <person name="Schetters T.P."/>
            <person name="Krause P.J."/>
            <person name="Gorenflot A."/>
            <person name="Berry V."/>
            <person name="Barbe V."/>
            <person name="Ben Mamoun C."/>
        </authorList>
    </citation>
    <scope>NUCLEOTIDE SEQUENCE [LARGE SCALE GENOMIC DNA]</scope>
    <source>
        <strain evidence="1 2">RI</strain>
    </source>
</reference>
<protein>
    <submittedName>
        <fullName evidence="1">Uncharacterized protein</fullName>
    </submittedName>
</protein>
<dbReference type="AlphaFoldDB" id="A0A1R4ABR7"/>
<evidence type="ECO:0000313" key="1">
    <source>
        <dbReference type="EMBL" id="SJK86385.1"/>
    </source>
</evidence>
<keyword evidence="2" id="KW-1185">Reference proteome</keyword>
<reference evidence="1 2" key="3">
    <citation type="journal article" date="2016" name="Sci. Rep.">
        <title>Genome-wide diversity and gene expression profiling of Babesia microti isolates identify polymorphic genes that mediate host-pathogen interactions.</title>
        <authorList>
            <person name="Silva J.C."/>
            <person name="Cornillot E."/>
            <person name="McCracken C."/>
            <person name="Usmani-Brown S."/>
            <person name="Dwivedi A."/>
            <person name="Ifeonu O.O."/>
            <person name="Crabtree J."/>
            <person name="Gotia H.T."/>
            <person name="Virji A.Z."/>
            <person name="Reynes C."/>
            <person name="Colinge J."/>
            <person name="Kumar V."/>
            <person name="Lawres L."/>
            <person name="Pazzi J.E."/>
            <person name="Pablo J.V."/>
            <person name="Hung C."/>
            <person name="Brancato J."/>
            <person name="Kumari P."/>
            <person name="Orvis J."/>
            <person name="Tretina K."/>
            <person name="Chibucos M."/>
            <person name="Ott S."/>
            <person name="Sadzewicz L."/>
            <person name="Sengamalay N."/>
            <person name="Shetty A.C."/>
            <person name="Su Q."/>
            <person name="Tallon L."/>
            <person name="Fraser C.M."/>
            <person name="Frutos R."/>
            <person name="Molina D.M."/>
            <person name="Krause P.J."/>
            <person name="Ben Mamoun C."/>
        </authorList>
    </citation>
    <scope>NUCLEOTIDE SEQUENCE [LARGE SCALE GENOMIC DNA]</scope>
    <source>
        <strain evidence="1 2">RI</strain>
    </source>
</reference>
<dbReference type="Proteomes" id="UP000002899">
    <property type="component" value="Chromosome III"/>
</dbReference>
<proteinExistence type="predicted"/>
<dbReference type="VEuPathDB" id="PiroplasmaDB:BMR1_03g01790"/>
<dbReference type="KEGG" id="bmic:BMR1_03g01790"/>
<dbReference type="EMBL" id="LN871598">
    <property type="protein sequence ID" value="SJK86385.1"/>
    <property type="molecule type" value="Genomic_DNA"/>
</dbReference>
<organism evidence="1 2">
    <name type="scientific">Babesia microti (strain RI)</name>
    <dbReference type="NCBI Taxonomy" id="1133968"/>
    <lineage>
        <taxon>Eukaryota</taxon>
        <taxon>Sar</taxon>
        <taxon>Alveolata</taxon>
        <taxon>Apicomplexa</taxon>
        <taxon>Aconoidasida</taxon>
        <taxon>Piroplasmida</taxon>
        <taxon>Babesiidae</taxon>
        <taxon>Babesia</taxon>
    </lineage>
</organism>
<name>A0A1R4ABR7_BABMR</name>
<accession>A0A1R4ABR7</accession>
<evidence type="ECO:0000313" key="2">
    <source>
        <dbReference type="Proteomes" id="UP000002899"/>
    </source>
</evidence>
<sequence length="371" mass="42704">MGHSYVCQNSTPQIPIKSDISNLYTVQEPNYNRYYPNNSIYKESIRAPTLSDKLQIVHVFESFLNYPVDINKHNLRCSTDIFTLVDNKGCIALQPPSEINTHGITGVVAVYDSGYVTITESSLLRDKSKESESTELENSMAKLFYWLEPKLSNETSNGDIPEIRLINVIGKIIVLPGHIFYLEELYDYITKDFSHWNVIYDPEISPFLLIQRFRQETGCRINFIPSRNSNELAHSTDYKDVLTMDVSNGFKNELNVGFGDLSKLTCDLHSKANSIIQTTNNHHTPLFHRWPDDKLRAKWLLQDLNDQEKVRFLKSNDDFGNYSYLKCVIIVTNNNAVIHSALDAECIQESYKNIREILEFFSGTPNDRFAY</sequence>
<dbReference type="GeneID" id="24424996"/>
<dbReference type="RefSeq" id="XP_021338547.1">
    <property type="nucleotide sequence ID" value="XM_021481975.1"/>
</dbReference>
<reference evidence="1 2" key="2">
    <citation type="journal article" date="2013" name="PLoS ONE">
        <title>Whole genome mapping and re-organization of the nuclear and mitochondrial genomes of Babesia microti isolates.</title>
        <authorList>
            <person name="Cornillot E."/>
            <person name="Dassouli A."/>
            <person name="Garg A."/>
            <person name="Pachikara N."/>
            <person name="Randazzo S."/>
            <person name="Depoix D."/>
            <person name="Carcy B."/>
            <person name="Delbecq S."/>
            <person name="Frutos R."/>
            <person name="Silva J.C."/>
            <person name="Sutton R."/>
            <person name="Krause P.J."/>
            <person name="Mamoun C.B."/>
        </authorList>
    </citation>
    <scope>NUCLEOTIDE SEQUENCE [LARGE SCALE GENOMIC DNA]</scope>
    <source>
        <strain evidence="1 2">RI</strain>
    </source>
</reference>